<keyword evidence="1" id="KW-0175">Coiled coil</keyword>
<dbReference type="Proteomes" id="UP001642409">
    <property type="component" value="Unassembled WGS sequence"/>
</dbReference>
<evidence type="ECO:0000313" key="3">
    <source>
        <dbReference type="EMBL" id="CAL6034445.1"/>
    </source>
</evidence>
<reference evidence="2" key="1">
    <citation type="submission" date="2023-06" db="EMBL/GenBank/DDBJ databases">
        <authorList>
            <person name="Kurt Z."/>
        </authorList>
    </citation>
    <scope>NUCLEOTIDE SEQUENCE</scope>
</reference>
<evidence type="ECO:0000313" key="2">
    <source>
        <dbReference type="EMBL" id="CAI9978150.1"/>
    </source>
</evidence>
<protein>
    <submittedName>
        <fullName evidence="3">Hypothetical_protein</fullName>
    </submittedName>
</protein>
<evidence type="ECO:0000256" key="1">
    <source>
        <dbReference type="SAM" id="Coils"/>
    </source>
</evidence>
<accession>A0AA86RHT2</accession>
<name>A0AA86RHT2_9EUKA</name>
<dbReference type="AlphaFoldDB" id="A0AA86RHT2"/>
<reference evidence="3 4" key="2">
    <citation type="submission" date="2024-07" db="EMBL/GenBank/DDBJ databases">
        <authorList>
            <person name="Akdeniz Z."/>
        </authorList>
    </citation>
    <scope>NUCLEOTIDE SEQUENCE [LARGE SCALE GENOMIC DNA]</scope>
</reference>
<gene>
    <name evidence="3" type="ORF">HINF_LOCUS35455</name>
    <name evidence="2" type="ORF">HINF_LOCUS65795</name>
</gene>
<proteinExistence type="predicted"/>
<organism evidence="2">
    <name type="scientific">Hexamita inflata</name>
    <dbReference type="NCBI Taxonomy" id="28002"/>
    <lineage>
        <taxon>Eukaryota</taxon>
        <taxon>Metamonada</taxon>
        <taxon>Diplomonadida</taxon>
        <taxon>Hexamitidae</taxon>
        <taxon>Hexamitinae</taxon>
        <taxon>Hexamita</taxon>
    </lineage>
</organism>
<sequence>MSVSNFSDLILFESISQIRKMKCLSQPFFVKKKLQQVLKTTNVNIDDFNNQKQLMQFWIDSQKFNKSQMLALLANLSEEDYQLDYPGHSKVIITSDLQKITQECAQIKEQLSICKEQLQVPLQCDFKFNLKPVIVDNTAGRVIDDILGLQFSTQQPKSVPIKTNVVKTQIQPQKYIAYDYLNLLQQSELDVQNKQVQVDLQQKSIQKTDFELKYSQAQLHTTKTDLDALTKQFAVFQHDSKLKIDRLYFEKQDLHQQAQNQHDLNQQLNTQIDNLNDTILNLTKQLNQKTAVQTILNTPVSPQNESNKNQIEHLVQFLNKNAMDLKKAATFEVVKELQKMIFAMRK</sequence>
<dbReference type="EMBL" id="CATOUU010001183">
    <property type="protein sequence ID" value="CAI9978150.1"/>
    <property type="molecule type" value="Genomic_DNA"/>
</dbReference>
<keyword evidence="4" id="KW-1185">Reference proteome</keyword>
<comment type="caution">
    <text evidence="2">The sequence shown here is derived from an EMBL/GenBank/DDBJ whole genome shotgun (WGS) entry which is preliminary data.</text>
</comment>
<evidence type="ECO:0000313" key="4">
    <source>
        <dbReference type="Proteomes" id="UP001642409"/>
    </source>
</evidence>
<feature type="coiled-coil region" evidence="1">
    <location>
        <begin position="251"/>
        <end position="328"/>
    </location>
</feature>
<dbReference type="EMBL" id="CAXDID020000128">
    <property type="protein sequence ID" value="CAL6034445.1"/>
    <property type="molecule type" value="Genomic_DNA"/>
</dbReference>